<dbReference type="OrthoDB" id="3855669at2"/>
<comment type="caution">
    <text evidence="1">The sequence shown here is derived from an EMBL/GenBank/DDBJ whole genome shotgun (WGS) entry which is preliminary data.</text>
</comment>
<dbReference type="RefSeq" id="WP_067014474.1">
    <property type="nucleotide sequence ID" value="NZ_KQ949075.1"/>
</dbReference>
<accession>A0A101V5W0</accession>
<keyword evidence="2" id="KW-1185">Reference proteome</keyword>
<protein>
    <submittedName>
        <fullName evidence="1">Uncharacterized protein</fullName>
    </submittedName>
</protein>
<sequence length="75" mass="7881">MLMNGYTPQIGDLVYDEATRKVGRAMGHVGGCWQLRPPGGGLEWDANGPLRPATAAEKLSAGVAMANARSRGETP</sequence>
<dbReference type="EMBL" id="LMXB01000007">
    <property type="protein sequence ID" value="KUO23082.1"/>
    <property type="molecule type" value="Genomic_DNA"/>
</dbReference>
<dbReference type="AlphaFoldDB" id="A0A101V5W0"/>
<reference evidence="1 2" key="1">
    <citation type="submission" date="2015-10" db="EMBL/GenBank/DDBJ databases">
        <title>Draft genome sequence of Streptomyces sp. RV15, isolated from a marine sponge.</title>
        <authorList>
            <person name="Ruckert C."/>
            <person name="Abdelmohsen U.R."/>
            <person name="Winkler A."/>
            <person name="Hentschel U."/>
            <person name="Kalinowski J."/>
            <person name="Kampfer P."/>
            <person name="Glaeser S."/>
        </authorList>
    </citation>
    <scope>NUCLEOTIDE SEQUENCE [LARGE SCALE GENOMIC DNA]</scope>
    <source>
        <strain evidence="1 2">RV15</strain>
    </source>
</reference>
<name>A0A101V5W0_9ACTN</name>
<organism evidence="1 2">
    <name type="scientific">Streptomyces dysideae</name>
    <dbReference type="NCBI Taxonomy" id="909626"/>
    <lineage>
        <taxon>Bacteria</taxon>
        <taxon>Bacillati</taxon>
        <taxon>Actinomycetota</taxon>
        <taxon>Actinomycetes</taxon>
        <taxon>Kitasatosporales</taxon>
        <taxon>Streptomycetaceae</taxon>
        <taxon>Streptomyces</taxon>
    </lineage>
</organism>
<dbReference type="Proteomes" id="UP000053260">
    <property type="component" value="Unassembled WGS sequence"/>
</dbReference>
<gene>
    <name evidence="1" type="ORF">AQJ91_00455</name>
</gene>
<evidence type="ECO:0000313" key="1">
    <source>
        <dbReference type="EMBL" id="KUO23082.1"/>
    </source>
</evidence>
<proteinExistence type="predicted"/>
<evidence type="ECO:0000313" key="2">
    <source>
        <dbReference type="Proteomes" id="UP000053260"/>
    </source>
</evidence>